<evidence type="ECO:0000256" key="2">
    <source>
        <dbReference type="RuleBase" id="RU003707"/>
    </source>
</evidence>
<organism evidence="3 4">
    <name type="scientific">Acidovorax bellezanensis</name>
    <dbReference type="NCBI Taxonomy" id="2976702"/>
    <lineage>
        <taxon>Bacteria</taxon>
        <taxon>Pseudomonadati</taxon>
        <taxon>Pseudomonadota</taxon>
        <taxon>Betaproteobacteria</taxon>
        <taxon>Burkholderiales</taxon>
        <taxon>Comamonadaceae</taxon>
        <taxon>Acidovorax</taxon>
    </lineage>
</organism>
<dbReference type="Pfam" id="PF00378">
    <property type="entry name" value="ECH_1"/>
    <property type="match status" value="1"/>
</dbReference>
<dbReference type="PROSITE" id="PS00166">
    <property type="entry name" value="ENOYL_COA_HYDRATASE"/>
    <property type="match status" value="1"/>
</dbReference>
<keyword evidence="4" id="KW-1185">Reference proteome</keyword>
<accession>A0ABT2PL99</accession>
<dbReference type="PANTHER" id="PTHR11941:SF54">
    <property type="entry name" value="ENOYL-COA HYDRATASE, MITOCHONDRIAL"/>
    <property type="match status" value="1"/>
</dbReference>
<gene>
    <name evidence="3" type="ORF">N0K08_11460</name>
</gene>
<dbReference type="EMBL" id="JAODYH010000004">
    <property type="protein sequence ID" value="MCT9811255.1"/>
    <property type="molecule type" value="Genomic_DNA"/>
</dbReference>
<dbReference type="SUPFAM" id="SSF52096">
    <property type="entry name" value="ClpP/crotonase"/>
    <property type="match status" value="1"/>
</dbReference>
<reference evidence="3 4" key="1">
    <citation type="submission" date="2022-09" db="EMBL/GenBank/DDBJ databases">
        <title>Draft genome of isolate Be4.</title>
        <authorList>
            <person name="Sanchez-Castro I."/>
            <person name="Martinez-Rodriguez P."/>
            <person name="Descostes M."/>
            <person name="Merroun M."/>
        </authorList>
    </citation>
    <scope>NUCLEOTIDE SEQUENCE [LARGE SCALE GENOMIC DNA]</scope>
    <source>
        <strain evidence="3 4">Be4</strain>
    </source>
</reference>
<dbReference type="CDD" id="cd06558">
    <property type="entry name" value="crotonase-like"/>
    <property type="match status" value="1"/>
</dbReference>
<evidence type="ECO:0000256" key="1">
    <source>
        <dbReference type="ARBA" id="ARBA00005254"/>
    </source>
</evidence>
<name>A0ABT2PL99_9BURK</name>
<sequence length="263" mass="28416">MHSNTPALTYTVRQSVAEILLNCPPVNAITEAMMDQLLQHLADAARDPAVKAVILGSAVPGRFCAGLHLSEMGDADFEYKLALVEKLYSGLFEAQTRLGKPSIAAVSGTARGGGMTLAVSCDMLIASDTASFGYPEIDVGVTPAIHYTHLPRIIGKHRAFELLFTGRSFSAAEALQLGLINQIVPEAEVLERARAIAQQFCRKSPLVMKLGRQAFHKAIDVEYRRGVASAVEHFGNVAATDDAREGMAAFVEKRPPVWPSDQR</sequence>
<dbReference type="RefSeq" id="WP_261500464.1">
    <property type="nucleotide sequence ID" value="NZ_JAODYH010000004.1"/>
</dbReference>
<comment type="caution">
    <text evidence="3">The sequence shown here is derived from an EMBL/GenBank/DDBJ whole genome shotgun (WGS) entry which is preliminary data.</text>
</comment>
<proteinExistence type="inferred from homology"/>
<dbReference type="InterPro" id="IPR001753">
    <property type="entry name" value="Enoyl-CoA_hydra/iso"/>
</dbReference>
<dbReference type="InterPro" id="IPR018376">
    <property type="entry name" value="Enoyl-CoA_hyd/isom_CS"/>
</dbReference>
<dbReference type="InterPro" id="IPR029045">
    <property type="entry name" value="ClpP/crotonase-like_dom_sf"/>
</dbReference>
<evidence type="ECO:0000313" key="4">
    <source>
        <dbReference type="Proteomes" id="UP001525968"/>
    </source>
</evidence>
<dbReference type="Gene3D" id="3.90.226.10">
    <property type="entry name" value="2-enoyl-CoA Hydratase, Chain A, domain 1"/>
    <property type="match status" value="1"/>
</dbReference>
<dbReference type="PANTHER" id="PTHR11941">
    <property type="entry name" value="ENOYL-COA HYDRATASE-RELATED"/>
    <property type="match status" value="1"/>
</dbReference>
<dbReference type="Proteomes" id="UP001525968">
    <property type="component" value="Unassembled WGS sequence"/>
</dbReference>
<evidence type="ECO:0000313" key="3">
    <source>
        <dbReference type="EMBL" id="MCT9811255.1"/>
    </source>
</evidence>
<comment type="similarity">
    <text evidence="1 2">Belongs to the enoyl-CoA hydratase/isomerase family.</text>
</comment>
<protein>
    <submittedName>
        <fullName evidence="3">Enoyl-CoA hydratase/isomerase family protein</fullName>
    </submittedName>
</protein>